<feature type="domain" description="Lyase catalytic" evidence="6">
    <location>
        <begin position="221"/>
        <end position="572"/>
    </location>
</feature>
<evidence type="ECO:0000256" key="2">
    <source>
        <dbReference type="ARBA" id="ARBA00023239"/>
    </source>
</evidence>
<gene>
    <name evidence="7" type="ORF">SCARR_01156</name>
</gene>
<dbReference type="InterPro" id="IPR014718">
    <property type="entry name" value="GH-type_carb-bd"/>
</dbReference>
<protein>
    <submittedName>
        <fullName evidence="7">Chondroitin sulfate ABC endolyase</fullName>
    </submittedName>
</protein>
<dbReference type="InterPro" id="IPR039174">
    <property type="entry name" value="Chondroitin_ABC_lyase"/>
</dbReference>
<dbReference type="Gene3D" id="2.60.120.430">
    <property type="entry name" value="Galactose-binding lectin"/>
    <property type="match status" value="1"/>
</dbReference>
<sequence length="1032" mass="117533">MNYMYLSPLLGGLFILSSPVLADEALSKRHDFEQRSCLDHYRVAGGGEATITSSKSKFGSHALRWDWGDGSVLSVTGLNPMALEESGLKYMDSFPASPTFITWIYNENISDQSLRFEFGDNGAKLGFSFPLDFEGWSLIKMPYFAMEARARVPAMGEPIEFSGFRVISPKGNRRGRVFLDNLALACYEDNRSLKVHLRILNGERKAFERMQQLPASPFFGKENSKQIARIESEYVQKYYPNRKLGREGLERVLQKLEAQFGQDFHIERRADDSISGIALVDDERAYYLESCWGLKTGTDFCGIKTFGVFFLELTKTYTSRKEVLTEEEKSRLEEMMVNSLTYLLDQGWSGKSTHFMRVSYRLRELSQGMFLCRDFLKNKHPKLLIPVRDSLCWAQKVQNMFFQKQERSANFDFFRLHMGNIPAGIFLFAEDSKKDALLRRYSEFLSTAIDSQDEREDAHYDRWGFRMDGTTFHHWGHYPAYANASFSKIPPLIKLLNESDYRVSDRALENFRKALLSVRLYTQNQQTGFGMTGRHPLTASYTLKESYRTMALLPGNPLDREMASAYVRQWDYPQDSSSFLDAGIEAEELSGFWTFPYGGFSIHRRNGWMMTFKGYNRYTWGSETYIDANRFSRYIAAGTAQVVYGQGARASGYHNDGWDWNRMPGATIVPLPWERLESKEEIVALKSLQIFMGGVHLENQDGVFAMDLDESTAFNFDPAYKELNLFAPVQAQKSYFCLGDRVICLGSGVSAKSGDYPVETILFQNKLPAVDSALWVDRDQAVTEFPYEKELSGPESHWVLDSYGTGYILYSGGELKVKKAHQTSPKYDYSYRFNERTKKVKGDPYTQGDFASAWINHGSSPNNQSYEYVVIPQTSVEELKGRFNQPAKDYEVLRQDQIAHIVKDKKSATTGYAVFDADAPLGFGPIRQVSHESLVMLKEDGGELVLSVAVPDLNATDFTHKSHIRGQSKPYAEGYQEPGPSRDVELVITLNEAFKLIRTDAEYGHQVAIDGGSTSITLNCRHGKTTHFYLEK</sequence>
<accession>A0A6C2UG00</accession>
<dbReference type="GO" id="GO:0030246">
    <property type="term" value="F:carbohydrate binding"/>
    <property type="evidence" value="ECO:0007669"/>
    <property type="project" value="InterPro"/>
</dbReference>
<evidence type="ECO:0000313" key="7">
    <source>
        <dbReference type="EMBL" id="VGO19100.1"/>
    </source>
</evidence>
<evidence type="ECO:0000256" key="1">
    <source>
        <dbReference type="ARBA" id="ARBA00006699"/>
    </source>
</evidence>
<dbReference type="Gene3D" id="2.60.220.10">
    <property type="entry name" value="Polysaccharide lyase family 8-like, C-terminal"/>
    <property type="match status" value="1"/>
</dbReference>
<dbReference type="EMBL" id="CAAHFH010000001">
    <property type="protein sequence ID" value="VGO19100.1"/>
    <property type="molecule type" value="Genomic_DNA"/>
</dbReference>
<keyword evidence="8" id="KW-1185">Reference proteome</keyword>
<dbReference type="InterPro" id="IPR011013">
    <property type="entry name" value="Gal_mutarotase_sf_dom"/>
</dbReference>
<evidence type="ECO:0000259" key="6">
    <source>
        <dbReference type="Pfam" id="PF09093"/>
    </source>
</evidence>
<dbReference type="PANTHER" id="PTHR37322">
    <property type="match status" value="1"/>
</dbReference>
<dbReference type="InterPro" id="IPR008929">
    <property type="entry name" value="Chondroitin_lyas"/>
</dbReference>
<dbReference type="GO" id="GO:0005576">
    <property type="term" value="C:extracellular region"/>
    <property type="evidence" value="ECO:0007669"/>
    <property type="project" value="InterPro"/>
</dbReference>
<dbReference type="InterPro" id="IPR015177">
    <property type="entry name" value="Lyase_catalyt"/>
</dbReference>
<dbReference type="SUPFAM" id="SSF49785">
    <property type="entry name" value="Galactose-binding domain-like"/>
    <property type="match status" value="1"/>
</dbReference>
<feature type="chain" id="PRO_5025559029" evidence="3">
    <location>
        <begin position="23"/>
        <end position="1032"/>
    </location>
</feature>
<dbReference type="Pfam" id="PF02278">
    <property type="entry name" value="Lyase_8"/>
    <property type="match status" value="1"/>
</dbReference>
<evidence type="ECO:0000259" key="5">
    <source>
        <dbReference type="Pfam" id="PF09092"/>
    </source>
</evidence>
<feature type="domain" description="Lyase N-terminal" evidence="5">
    <location>
        <begin position="30"/>
        <end position="192"/>
    </location>
</feature>
<dbReference type="Pfam" id="PF09092">
    <property type="entry name" value="Lyase_N"/>
    <property type="match status" value="1"/>
</dbReference>
<comment type="similarity">
    <text evidence="1">Belongs to the polysaccharide lyase 8 family.</text>
</comment>
<dbReference type="SUPFAM" id="SSF74650">
    <property type="entry name" value="Galactose mutarotase-like"/>
    <property type="match status" value="1"/>
</dbReference>
<dbReference type="InterPro" id="IPR015176">
    <property type="entry name" value="Lyase_N"/>
</dbReference>
<evidence type="ECO:0000256" key="3">
    <source>
        <dbReference type="SAM" id="SignalP"/>
    </source>
</evidence>
<dbReference type="GO" id="GO:0016837">
    <property type="term" value="F:carbon-oxygen lyase activity, acting on polysaccharides"/>
    <property type="evidence" value="ECO:0007669"/>
    <property type="project" value="UniProtKB-ARBA"/>
</dbReference>
<dbReference type="InterPro" id="IPR008979">
    <property type="entry name" value="Galactose-bd-like_sf"/>
</dbReference>
<dbReference type="Gene3D" id="1.50.10.100">
    <property type="entry name" value="Chondroitin AC/alginate lyase"/>
    <property type="match status" value="1"/>
</dbReference>
<dbReference type="Proteomes" id="UP000346198">
    <property type="component" value="Unassembled WGS sequence"/>
</dbReference>
<feature type="domain" description="Polysaccharide lyase family 8 central" evidence="4">
    <location>
        <begin position="598"/>
        <end position="875"/>
    </location>
</feature>
<keyword evidence="2 7" id="KW-0456">Lyase</keyword>
<evidence type="ECO:0000259" key="4">
    <source>
        <dbReference type="Pfam" id="PF02278"/>
    </source>
</evidence>
<feature type="signal peptide" evidence="3">
    <location>
        <begin position="1"/>
        <end position="22"/>
    </location>
</feature>
<evidence type="ECO:0000313" key="8">
    <source>
        <dbReference type="Proteomes" id="UP000346198"/>
    </source>
</evidence>
<dbReference type="SUPFAM" id="SSF48230">
    <property type="entry name" value="Chondroitin AC/alginate lyase"/>
    <property type="match status" value="1"/>
</dbReference>
<dbReference type="SUPFAM" id="SSF49863">
    <property type="entry name" value="Hyaluronate lyase-like, C-terminal domain"/>
    <property type="match status" value="1"/>
</dbReference>
<dbReference type="Pfam" id="PF09093">
    <property type="entry name" value="Lyase_catalyt"/>
    <property type="match status" value="1"/>
</dbReference>
<dbReference type="AlphaFoldDB" id="A0A6C2UG00"/>
<name>A0A6C2UG00_9BACT</name>
<dbReference type="Gene3D" id="2.70.98.10">
    <property type="match status" value="1"/>
</dbReference>
<dbReference type="InterPro" id="IPR011071">
    <property type="entry name" value="Lyase_8-like_C"/>
</dbReference>
<organism evidence="7 8">
    <name type="scientific">Pontiella sulfatireligans</name>
    <dbReference type="NCBI Taxonomy" id="2750658"/>
    <lineage>
        <taxon>Bacteria</taxon>
        <taxon>Pseudomonadati</taxon>
        <taxon>Kiritimatiellota</taxon>
        <taxon>Kiritimatiellia</taxon>
        <taxon>Kiritimatiellales</taxon>
        <taxon>Pontiellaceae</taxon>
        <taxon>Pontiella</taxon>
    </lineage>
</organism>
<dbReference type="GO" id="GO:0006027">
    <property type="term" value="P:glycosaminoglycan catabolic process"/>
    <property type="evidence" value="ECO:0007669"/>
    <property type="project" value="InterPro"/>
</dbReference>
<dbReference type="GO" id="GO:0005975">
    <property type="term" value="P:carbohydrate metabolic process"/>
    <property type="evidence" value="ECO:0007669"/>
    <property type="project" value="InterPro"/>
</dbReference>
<dbReference type="PANTHER" id="PTHR37322:SF3">
    <property type="entry name" value="CHONDROITIN SULFATE ABC EXOLYASE"/>
    <property type="match status" value="1"/>
</dbReference>
<dbReference type="InterPro" id="IPR003159">
    <property type="entry name" value="Lyase_8_central_dom"/>
</dbReference>
<keyword evidence="3" id="KW-0732">Signal</keyword>
<proteinExistence type="inferred from homology"/>
<reference evidence="7 8" key="1">
    <citation type="submission" date="2019-04" db="EMBL/GenBank/DDBJ databases">
        <authorList>
            <person name="Van Vliet M D."/>
        </authorList>
    </citation>
    <scope>NUCLEOTIDE SEQUENCE [LARGE SCALE GENOMIC DNA]</scope>
    <source>
        <strain evidence="7 8">F21</strain>
    </source>
</reference>